<dbReference type="Proteomes" id="UP000553632">
    <property type="component" value="Unassembled WGS sequence"/>
</dbReference>
<dbReference type="InterPro" id="IPR017853">
    <property type="entry name" value="GH"/>
</dbReference>
<evidence type="ECO:0000256" key="1">
    <source>
        <dbReference type="ARBA" id="ARBA00022801"/>
    </source>
</evidence>
<organism evidence="5 6">
    <name type="scientific">Perkinsus olseni</name>
    <name type="common">Perkinsus atlanticus</name>
    <dbReference type="NCBI Taxonomy" id="32597"/>
    <lineage>
        <taxon>Eukaryota</taxon>
        <taxon>Sar</taxon>
        <taxon>Alveolata</taxon>
        <taxon>Perkinsozoa</taxon>
        <taxon>Perkinsea</taxon>
        <taxon>Perkinsida</taxon>
        <taxon>Perkinsidae</taxon>
        <taxon>Perkinsus</taxon>
    </lineage>
</organism>
<dbReference type="GO" id="GO:0004553">
    <property type="term" value="F:hydrolase activity, hydrolyzing O-glycosyl compounds"/>
    <property type="evidence" value="ECO:0007669"/>
    <property type="project" value="InterPro"/>
</dbReference>
<dbReference type="SUPFAM" id="SSF51445">
    <property type="entry name" value="(Trans)glycosidases"/>
    <property type="match status" value="1"/>
</dbReference>
<dbReference type="InterPro" id="IPR001223">
    <property type="entry name" value="Glyco_hydro18_cat"/>
</dbReference>
<sequence length="135" mass="15197">MVSFCYLLLAAVSWQIEAFEFYAYFVGENLPTTRNFSYFDDIFSAGVTELIFVGFTVSADTTITRTFSNENELLLARQAADAHATRVSFMISGSLPFINDGPSAFSKFYASANNMVEKYKFDGINFDWEFPSSTD</sequence>
<feature type="non-terminal residue" evidence="5">
    <location>
        <position position="135"/>
    </location>
</feature>
<feature type="domain" description="GH18" evidence="4">
    <location>
        <begin position="19"/>
        <end position="135"/>
    </location>
</feature>
<feature type="chain" id="PRO_5029613793" description="GH18 domain-containing protein" evidence="3">
    <location>
        <begin position="19"/>
        <end position="135"/>
    </location>
</feature>
<evidence type="ECO:0000313" key="5">
    <source>
        <dbReference type="EMBL" id="KAF4707190.1"/>
    </source>
</evidence>
<dbReference type="AlphaFoldDB" id="A0A7J6QI30"/>
<keyword evidence="6" id="KW-1185">Reference proteome</keyword>
<keyword evidence="1" id="KW-0378">Hydrolase</keyword>
<dbReference type="InterPro" id="IPR001579">
    <property type="entry name" value="Glyco_hydro_18_chit_AS"/>
</dbReference>
<evidence type="ECO:0000256" key="2">
    <source>
        <dbReference type="ARBA" id="ARBA00023295"/>
    </source>
</evidence>
<evidence type="ECO:0000313" key="6">
    <source>
        <dbReference type="Proteomes" id="UP000553632"/>
    </source>
</evidence>
<accession>A0A7J6QI30</accession>
<reference evidence="5 6" key="1">
    <citation type="submission" date="2020-04" db="EMBL/GenBank/DDBJ databases">
        <title>Perkinsus olseni comparative genomics.</title>
        <authorList>
            <person name="Bogema D.R."/>
        </authorList>
    </citation>
    <scope>NUCLEOTIDE SEQUENCE [LARGE SCALE GENOMIC DNA]</scope>
    <source>
        <strain evidence="5 6">ATCC PRA-207</strain>
    </source>
</reference>
<comment type="caution">
    <text evidence="5">The sequence shown here is derived from an EMBL/GenBank/DDBJ whole genome shotgun (WGS) entry which is preliminary data.</text>
</comment>
<keyword evidence="2" id="KW-0326">Glycosidase</keyword>
<evidence type="ECO:0000259" key="4">
    <source>
        <dbReference type="PROSITE" id="PS51910"/>
    </source>
</evidence>
<dbReference type="GO" id="GO:0005975">
    <property type="term" value="P:carbohydrate metabolic process"/>
    <property type="evidence" value="ECO:0007669"/>
    <property type="project" value="InterPro"/>
</dbReference>
<dbReference type="Gene3D" id="3.20.20.80">
    <property type="entry name" value="Glycosidases"/>
    <property type="match status" value="1"/>
</dbReference>
<gene>
    <name evidence="5" type="ORF">FOZ63_023883</name>
</gene>
<feature type="signal peptide" evidence="3">
    <location>
        <begin position="1"/>
        <end position="18"/>
    </location>
</feature>
<evidence type="ECO:0000256" key="3">
    <source>
        <dbReference type="SAM" id="SignalP"/>
    </source>
</evidence>
<dbReference type="PROSITE" id="PS51910">
    <property type="entry name" value="GH18_2"/>
    <property type="match status" value="1"/>
</dbReference>
<dbReference type="EMBL" id="JABANO010033249">
    <property type="protein sequence ID" value="KAF4707190.1"/>
    <property type="molecule type" value="Genomic_DNA"/>
</dbReference>
<dbReference type="PROSITE" id="PS01095">
    <property type="entry name" value="GH18_1"/>
    <property type="match status" value="1"/>
</dbReference>
<name>A0A7J6QI30_PEROL</name>
<keyword evidence="3" id="KW-0732">Signal</keyword>
<proteinExistence type="predicted"/>
<protein>
    <recommendedName>
        <fullName evidence="4">GH18 domain-containing protein</fullName>
    </recommendedName>
</protein>